<sequence>MNSEILLYSILILILLSTSLANRINLYSTTMKRTYLYINSKVSLSKNVYLYSLKIALYSILMYIAVVLIGNISDIDISILKFSTNENIFKCFIELIASLMININIFFLSNILIISILLNKNLNKIISDIKWIQCDDEYSIYTKIIRPILIGIVESIMYSCILIKLSIDVLNVDFFSSIIITALVYGICKALMMKDNTHKLVMLMFGFFIAMTGSLLYGVTENIIYTSLLYIFNISFWVFKR</sequence>
<dbReference type="RefSeq" id="WP_284131250.1">
    <property type="nucleotide sequence ID" value="NZ_JASKYM010000001.1"/>
</dbReference>
<evidence type="ECO:0000256" key="1">
    <source>
        <dbReference type="SAM" id="Phobius"/>
    </source>
</evidence>
<keyword evidence="1" id="KW-1133">Transmembrane helix</keyword>
<dbReference type="EMBL" id="JASKYM010000001">
    <property type="protein sequence ID" value="MDK2562269.1"/>
    <property type="molecule type" value="Genomic_DNA"/>
</dbReference>
<feature type="transmembrane region" description="Helical" evidence="1">
    <location>
        <begin position="173"/>
        <end position="193"/>
    </location>
</feature>
<comment type="caution">
    <text evidence="2">The sequence shown here is derived from an EMBL/GenBank/DDBJ whole genome shotgun (WGS) entry which is preliminary data.</text>
</comment>
<dbReference type="Pfam" id="PF19393">
    <property type="entry name" value="DUF5968"/>
    <property type="match status" value="1"/>
</dbReference>
<keyword evidence="1" id="KW-0472">Membrane</keyword>
<protein>
    <submittedName>
        <fullName evidence="2">Uncharacterized protein</fullName>
    </submittedName>
</protein>
<dbReference type="InterPro" id="IPR045350">
    <property type="entry name" value="DUF5968"/>
</dbReference>
<feature type="transmembrane region" description="Helical" evidence="1">
    <location>
        <begin position="148"/>
        <end position="167"/>
    </location>
</feature>
<feature type="transmembrane region" description="Helical" evidence="1">
    <location>
        <begin position="92"/>
        <end position="118"/>
    </location>
</feature>
<evidence type="ECO:0000313" key="2">
    <source>
        <dbReference type="EMBL" id="MDK2562269.1"/>
    </source>
</evidence>
<name>A0ABT7E5R3_9FIRM</name>
<organism evidence="2 3">
    <name type="scientific">Romboutsia sedimentorum</name>
    <dbReference type="NCBI Taxonomy" id="1368474"/>
    <lineage>
        <taxon>Bacteria</taxon>
        <taxon>Bacillati</taxon>
        <taxon>Bacillota</taxon>
        <taxon>Clostridia</taxon>
        <taxon>Peptostreptococcales</taxon>
        <taxon>Peptostreptococcaceae</taxon>
        <taxon>Romboutsia</taxon>
    </lineage>
</organism>
<accession>A0ABT7E5R3</accession>
<feature type="transmembrane region" description="Helical" evidence="1">
    <location>
        <begin position="6"/>
        <end position="27"/>
    </location>
</feature>
<feature type="transmembrane region" description="Helical" evidence="1">
    <location>
        <begin position="223"/>
        <end position="239"/>
    </location>
</feature>
<keyword evidence="3" id="KW-1185">Reference proteome</keyword>
<feature type="transmembrane region" description="Helical" evidence="1">
    <location>
        <begin position="48"/>
        <end position="72"/>
    </location>
</feature>
<dbReference type="Proteomes" id="UP001301012">
    <property type="component" value="Unassembled WGS sequence"/>
</dbReference>
<evidence type="ECO:0000313" key="3">
    <source>
        <dbReference type="Proteomes" id="UP001301012"/>
    </source>
</evidence>
<keyword evidence="1" id="KW-0812">Transmembrane</keyword>
<proteinExistence type="predicted"/>
<gene>
    <name evidence="2" type="ORF">QOZ84_01815</name>
</gene>
<reference evidence="2 3" key="1">
    <citation type="submission" date="2023-05" db="EMBL/GenBank/DDBJ databases">
        <title>Rombocin, a short stable natural nisin variant, displays selective antimicrobial activity against Listeria monocytogenes and employs dual mode of action to kill target bacterial strains.</title>
        <authorList>
            <person name="Wambui J."/>
            <person name="Stephan R."/>
            <person name="Kuipers O.P."/>
        </authorList>
    </citation>
    <scope>NUCLEOTIDE SEQUENCE [LARGE SCALE GENOMIC DNA]</scope>
    <source>
        <strain evidence="2 3">RC002</strain>
    </source>
</reference>
<feature type="transmembrane region" description="Helical" evidence="1">
    <location>
        <begin position="200"/>
        <end position="217"/>
    </location>
</feature>